<dbReference type="Pfam" id="PF00072">
    <property type="entry name" value="Response_reg"/>
    <property type="match status" value="1"/>
</dbReference>
<dbReference type="Pfam" id="PF04397">
    <property type="entry name" value="LytTR"/>
    <property type="match status" value="1"/>
</dbReference>
<dbReference type="InterPro" id="IPR001789">
    <property type="entry name" value="Sig_transdc_resp-reg_receiver"/>
</dbReference>
<feature type="modified residue" description="4-aspartylphosphate" evidence="1">
    <location>
        <position position="53"/>
    </location>
</feature>
<evidence type="ECO:0000256" key="1">
    <source>
        <dbReference type="PROSITE-ProRule" id="PRU00169"/>
    </source>
</evidence>
<gene>
    <name evidence="5" type="ORF">RH857_03030</name>
</gene>
<evidence type="ECO:0000313" key="5">
    <source>
        <dbReference type="EMBL" id="MDR5711113.1"/>
    </source>
</evidence>
<dbReference type="RefSeq" id="WP_310536497.1">
    <property type="nucleotide sequence ID" value="NZ_BAAAOC010000024.1"/>
</dbReference>
<accession>A0ABU1FR69</accession>
<proteinExistence type="predicted"/>
<dbReference type="PANTHER" id="PTHR37299:SF1">
    <property type="entry name" value="STAGE 0 SPORULATION PROTEIN A HOMOLOG"/>
    <property type="match status" value="1"/>
</dbReference>
<dbReference type="Proteomes" id="UP001260872">
    <property type="component" value="Unassembled WGS sequence"/>
</dbReference>
<dbReference type="EMBL" id="JAVKGT010000005">
    <property type="protein sequence ID" value="MDR5711113.1"/>
    <property type="molecule type" value="Genomic_DNA"/>
</dbReference>
<keyword evidence="5" id="KW-0238">DNA-binding</keyword>
<dbReference type="PROSITE" id="PS50110">
    <property type="entry name" value="RESPONSE_REGULATORY"/>
    <property type="match status" value="1"/>
</dbReference>
<protein>
    <submittedName>
        <fullName evidence="5">LytTR family DNA-binding domain-containing protein</fullName>
    </submittedName>
</protein>
<name>A0ABU1FR69_9MICC</name>
<dbReference type="Gene3D" id="2.40.50.1020">
    <property type="entry name" value="LytTr DNA-binding domain"/>
    <property type="match status" value="1"/>
</dbReference>
<comment type="caution">
    <text evidence="5">The sequence shown here is derived from an EMBL/GenBank/DDBJ whole genome shotgun (WGS) entry which is preliminary data.</text>
</comment>
<dbReference type="SUPFAM" id="SSF52172">
    <property type="entry name" value="CheY-like"/>
    <property type="match status" value="1"/>
</dbReference>
<dbReference type="InterPro" id="IPR011006">
    <property type="entry name" value="CheY-like_superfamily"/>
</dbReference>
<evidence type="ECO:0000256" key="2">
    <source>
        <dbReference type="SAM" id="MobiDB-lite"/>
    </source>
</evidence>
<reference evidence="6" key="1">
    <citation type="submission" date="2023-07" db="EMBL/GenBank/DDBJ databases">
        <title>Description of three actinobacteria isolated from air of manufacturing shop in a pharmaceutical factory.</title>
        <authorList>
            <person name="Zhang D.-F."/>
        </authorList>
    </citation>
    <scope>NUCLEOTIDE SEQUENCE [LARGE SCALE GENOMIC DNA]</scope>
    <source>
        <strain evidence="6">CCTCC AB 207010</strain>
    </source>
</reference>
<dbReference type="GO" id="GO:0003677">
    <property type="term" value="F:DNA binding"/>
    <property type="evidence" value="ECO:0007669"/>
    <property type="project" value="UniProtKB-KW"/>
</dbReference>
<dbReference type="Gene3D" id="3.40.50.2300">
    <property type="match status" value="1"/>
</dbReference>
<feature type="domain" description="HTH LytTR-type" evidence="4">
    <location>
        <begin position="137"/>
        <end position="239"/>
    </location>
</feature>
<dbReference type="InterPro" id="IPR046947">
    <property type="entry name" value="LytR-like"/>
</dbReference>
<feature type="region of interest" description="Disordered" evidence="2">
    <location>
        <begin position="118"/>
        <end position="138"/>
    </location>
</feature>
<dbReference type="PANTHER" id="PTHR37299">
    <property type="entry name" value="TRANSCRIPTIONAL REGULATOR-RELATED"/>
    <property type="match status" value="1"/>
</dbReference>
<dbReference type="PROSITE" id="PS50930">
    <property type="entry name" value="HTH_LYTTR"/>
    <property type="match status" value="1"/>
</dbReference>
<dbReference type="SMART" id="SM00850">
    <property type="entry name" value="LytTR"/>
    <property type="match status" value="1"/>
</dbReference>
<keyword evidence="1" id="KW-0597">Phosphoprotein</keyword>
<keyword evidence="6" id="KW-1185">Reference proteome</keyword>
<evidence type="ECO:0000313" key="6">
    <source>
        <dbReference type="Proteomes" id="UP001260872"/>
    </source>
</evidence>
<feature type="domain" description="Response regulatory" evidence="3">
    <location>
        <begin position="2"/>
        <end position="120"/>
    </location>
</feature>
<dbReference type="InterPro" id="IPR007492">
    <property type="entry name" value="LytTR_DNA-bd_dom"/>
</dbReference>
<evidence type="ECO:0000259" key="4">
    <source>
        <dbReference type="PROSITE" id="PS50930"/>
    </source>
</evidence>
<sequence>MRILVVDDEKPAVTQMQWLLESEPLAESVHSAHNAAQAKHILSTQPIDVVLLDIHMPGQSGMELARQLTEKAVEGQPAPQIIFITADAQPAVEAFELAARDYLLKPVRASRLREALTRASEALTPEPGGSAPAPPRIPVSRGDSTVLLELPAIRRAEAQGDYARLHTDRGSFLLRAALSDLEEQWGPHGFVRIHRSHLVSLHHVERVQQRSGRMSIRVAGEDLDVSRRLMPQVRDRLASVGR</sequence>
<dbReference type="SMART" id="SM00448">
    <property type="entry name" value="REC"/>
    <property type="match status" value="1"/>
</dbReference>
<organism evidence="5 6">
    <name type="scientific">Nesterenkonia flava</name>
    <dbReference type="NCBI Taxonomy" id="469799"/>
    <lineage>
        <taxon>Bacteria</taxon>
        <taxon>Bacillati</taxon>
        <taxon>Actinomycetota</taxon>
        <taxon>Actinomycetes</taxon>
        <taxon>Micrococcales</taxon>
        <taxon>Micrococcaceae</taxon>
        <taxon>Nesterenkonia</taxon>
    </lineage>
</organism>
<evidence type="ECO:0000259" key="3">
    <source>
        <dbReference type="PROSITE" id="PS50110"/>
    </source>
</evidence>